<dbReference type="Gene3D" id="3.30.960.10">
    <property type="entry name" value="eRF1 domain 1"/>
    <property type="match status" value="1"/>
</dbReference>
<gene>
    <name evidence="6" type="ORF">PHLGIDRAFT_125648</name>
</gene>
<dbReference type="GO" id="GO:0003747">
    <property type="term" value="F:translation release factor activity"/>
    <property type="evidence" value="ECO:0007669"/>
    <property type="project" value="InterPro"/>
</dbReference>
<dbReference type="FunFam" id="3.30.1330.30:FF:000006">
    <property type="entry name" value="Peptide chain release factor subunit 1"/>
    <property type="match status" value="1"/>
</dbReference>
<accession>A0A0C3NY29</accession>
<dbReference type="SMART" id="SM01194">
    <property type="entry name" value="eRF1_1"/>
    <property type="match status" value="1"/>
</dbReference>
<dbReference type="FunFam" id="3.30.960.10:FF:000001">
    <property type="entry name" value="Eukaryotic peptide chain release factor subunit 1"/>
    <property type="match status" value="1"/>
</dbReference>
<comment type="subcellular location">
    <subcellularLocation>
        <location evidence="1">Cytoplasm</location>
    </subcellularLocation>
</comment>
<dbReference type="InterPro" id="IPR005141">
    <property type="entry name" value="eRF1_2"/>
</dbReference>
<dbReference type="SUPFAM" id="SSF55315">
    <property type="entry name" value="L30e-like"/>
    <property type="match status" value="1"/>
</dbReference>
<sequence>MSQDAAEQNIQMWKVKKLIKSLDSARGAGTSMISLIIPPKDQISRVSAMLTQEYGTASNIKSRVNRLSVLAAITSTQQRLKLYNRVPPNGLVLFVGTILTDEGKEKKVSFDFEPHKPINTSLYLCDNKFHTEALQELLESDSKFGFIVMDGNGTLFGTVAGNTREVIHKFTVDLPKKHGRGGQSALRFARLRDEKRHNYVRKVAEHAVQHFITNDKVNVTGLVLAGSADFKTELSLSDMFDGRLAAKIIKVVDVSYGGENGFNQAIELAAESLANVKFVQEKKLIQRYFDEISQDTGKYCFGIEDTLKGLDLGAVETLIVWENLDVTRYSLRNAAGEEIIVHASKEQEKDREKFLDKSTGLEMEQTAEPQSLLEWFAEKYRDFGANLEFVTNRSQEGAQFVKGFGGIGGLLRYKVDFTNLATVDDEDEDEFMSDDEDL</sequence>
<dbReference type="InterPro" id="IPR024049">
    <property type="entry name" value="eRF1_1_sf"/>
</dbReference>
<dbReference type="HOGENOM" id="CLU_035759_2_1_1"/>
<dbReference type="FunFam" id="3.30.420.60:FF:000001">
    <property type="entry name" value="Eukaryotic peptide chain release factor subunit 1"/>
    <property type="match status" value="1"/>
</dbReference>
<dbReference type="InterPro" id="IPR004403">
    <property type="entry name" value="Peptide_chain-rel_eRF1/aRF1"/>
</dbReference>
<evidence type="ECO:0000256" key="2">
    <source>
        <dbReference type="ARBA" id="ARBA00005326"/>
    </source>
</evidence>
<keyword evidence="4" id="KW-0648">Protein biosynthesis</keyword>
<evidence type="ECO:0000259" key="5">
    <source>
        <dbReference type="SMART" id="SM01194"/>
    </source>
</evidence>
<dbReference type="Gene3D" id="3.30.420.60">
    <property type="entry name" value="eRF1 domain 2"/>
    <property type="match status" value="1"/>
</dbReference>
<name>A0A0C3NY29_PHLG1</name>
<evidence type="ECO:0000256" key="4">
    <source>
        <dbReference type="ARBA" id="ARBA00022917"/>
    </source>
</evidence>
<keyword evidence="3" id="KW-0963">Cytoplasm</keyword>
<dbReference type="SUPFAM" id="SSF55481">
    <property type="entry name" value="N-terminal domain of eukaryotic peptide chain release factor subunit 1, ERF1"/>
    <property type="match status" value="1"/>
</dbReference>
<dbReference type="InterPro" id="IPR029064">
    <property type="entry name" value="Ribosomal_eL30-like_sf"/>
</dbReference>
<dbReference type="Gene3D" id="3.30.1330.30">
    <property type="match status" value="1"/>
</dbReference>
<dbReference type="InterPro" id="IPR042226">
    <property type="entry name" value="eFR1_2_sf"/>
</dbReference>
<evidence type="ECO:0000313" key="7">
    <source>
        <dbReference type="Proteomes" id="UP000053257"/>
    </source>
</evidence>
<dbReference type="OrthoDB" id="10254527at2759"/>
<dbReference type="EMBL" id="KN840456">
    <property type="protein sequence ID" value="KIP10299.1"/>
    <property type="molecule type" value="Genomic_DNA"/>
</dbReference>
<dbReference type="Pfam" id="PF03465">
    <property type="entry name" value="eRF1_3"/>
    <property type="match status" value="1"/>
</dbReference>
<dbReference type="STRING" id="745531.A0A0C3NY29"/>
<feature type="domain" description="eRF1/Pelota-like N-terminal" evidence="5">
    <location>
        <begin position="3"/>
        <end position="139"/>
    </location>
</feature>
<dbReference type="PANTHER" id="PTHR10113">
    <property type="entry name" value="PEPTIDE CHAIN RELEASE FACTOR SUBUNIT 1"/>
    <property type="match status" value="1"/>
</dbReference>
<dbReference type="Pfam" id="PF03464">
    <property type="entry name" value="eRF1_2"/>
    <property type="match status" value="1"/>
</dbReference>
<organism evidence="6 7">
    <name type="scientific">Phlebiopsis gigantea (strain 11061_1 CR5-6)</name>
    <name type="common">White-rot fungus</name>
    <name type="synonym">Peniophora gigantea</name>
    <dbReference type="NCBI Taxonomy" id="745531"/>
    <lineage>
        <taxon>Eukaryota</taxon>
        <taxon>Fungi</taxon>
        <taxon>Dikarya</taxon>
        <taxon>Basidiomycota</taxon>
        <taxon>Agaricomycotina</taxon>
        <taxon>Agaricomycetes</taxon>
        <taxon>Polyporales</taxon>
        <taxon>Phanerochaetaceae</taxon>
        <taxon>Phlebiopsis</taxon>
    </lineage>
</organism>
<keyword evidence="7" id="KW-1185">Reference proteome</keyword>
<evidence type="ECO:0000256" key="1">
    <source>
        <dbReference type="ARBA" id="ARBA00004496"/>
    </source>
</evidence>
<evidence type="ECO:0000313" key="6">
    <source>
        <dbReference type="EMBL" id="KIP10299.1"/>
    </source>
</evidence>
<comment type="similarity">
    <text evidence="2">Belongs to the eukaryotic release factor 1 family.</text>
</comment>
<dbReference type="InterPro" id="IPR005140">
    <property type="entry name" value="eRF1_Pelota-like_N"/>
</dbReference>
<proteinExistence type="inferred from homology"/>
<dbReference type="SUPFAM" id="SSF53137">
    <property type="entry name" value="Translational machinery components"/>
    <property type="match status" value="1"/>
</dbReference>
<evidence type="ECO:0000256" key="3">
    <source>
        <dbReference type="ARBA" id="ARBA00022490"/>
    </source>
</evidence>
<dbReference type="InterPro" id="IPR005142">
    <property type="entry name" value="eRF1_3"/>
</dbReference>
<dbReference type="Proteomes" id="UP000053257">
    <property type="component" value="Unassembled WGS sequence"/>
</dbReference>
<dbReference type="AlphaFoldDB" id="A0A0C3NY29"/>
<reference evidence="6 7" key="1">
    <citation type="journal article" date="2014" name="PLoS Genet.">
        <title>Analysis of the Phlebiopsis gigantea genome, transcriptome and secretome provides insight into its pioneer colonization strategies of wood.</title>
        <authorList>
            <person name="Hori C."/>
            <person name="Ishida T."/>
            <person name="Igarashi K."/>
            <person name="Samejima M."/>
            <person name="Suzuki H."/>
            <person name="Master E."/>
            <person name="Ferreira P."/>
            <person name="Ruiz-Duenas F.J."/>
            <person name="Held B."/>
            <person name="Canessa P."/>
            <person name="Larrondo L.F."/>
            <person name="Schmoll M."/>
            <person name="Druzhinina I.S."/>
            <person name="Kubicek C.P."/>
            <person name="Gaskell J.A."/>
            <person name="Kersten P."/>
            <person name="St John F."/>
            <person name="Glasner J."/>
            <person name="Sabat G."/>
            <person name="Splinter BonDurant S."/>
            <person name="Syed K."/>
            <person name="Yadav J."/>
            <person name="Mgbeahuruike A.C."/>
            <person name="Kovalchuk A."/>
            <person name="Asiegbu F.O."/>
            <person name="Lackner G."/>
            <person name="Hoffmeister D."/>
            <person name="Rencoret J."/>
            <person name="Gutierrez A."/>
            <person name="Sun H."/>
            <person name="Lindquist E."/>
            <person name="Barry K."/>
            <person name="Riley R."/>
            <person name="Grigoriev I.V."/>
            <person name="Henrissat B."/>
            <person name="Kues U."/>
            <person name="Berka R.M."/>
            <person name="Martinez A.T."/>
            <person name="Covert S.F."/>
            <person name="Blanchette R.A."/>
            <person name="Cullen D."/>
        </authorList>
    </citation>
    <scope>NUCLEOTIDE SEQUENCE [LARGE SCALE GENOMIC DNA]</scope>
    <source>
        <strain evidence="6 7">11061_1 CR5-6</strain>
    </source>
</reference>
<dbReference type="GO" id="GO:0018444">
    <property type="term" value="C:translation release factor complex"/>
    <property type="evidence" value="ECO:0007669"/>
    <property type="project" value="UniProtKB-ARBA"/>
</dbReference>
<protein>
    <recommendedName>
        <fullName evidence="5">eRF1/Pelota-like N-terminal domain-containing protein</fullName>
    </recommendedName>
</protein>
<dbReference type="Pfam" id="PF03463">
    <property type="entry name" value="eRF1_1"/>
    <property type="match status" value="1"/>
</dbReference>
<dbReference type="NCBIfam" id="TIGR03676">
    <property type="entry name" value="aRF1_eRF1"/>
    <property type="match status" value="1"/>
</dbReference>